<dbReference type="GO" id="GO:0005794">
    <property type="term" value="C:Golgi apparatus"/>
    <property type="evidence" value="ECO:0007669"/>
    <property type="project" value="TreeGrafter"/>
</dbReference>
<feature type="transmembrane region" description="Helical" evidence="5">
    <location>
        <begin position="162"/>
        <end position="184"/>
    </location>
</feature>
<dbReference type="AlphaFoldDB" id="A0A7S3DF85"/>
<evidence type="ECO:0000313" key="7">
    <source>
        <dbReference type="EMBL" id="CAE0255943.1"/>
    </source>
</evidence>
<keyword evidence="4 5" id="KW-0472">Membrane</keyword>
<feature type="region of interest" description="Disordered" evidence="6">
    <location>
        <begin position="1"/>
        <end position="49"/>
    </location>
</feature>
<name>A0A7S3DF85_9EUKA</name>
<evidence type="ECO:0000256" key="1">
    <source>
        <dbReference type="ARBA" id="ARBA00004141"/>
    </source>
</evidence>
<comment type="similarity">
    <text evidence="5">Belongs to the PRA1 family.</text>
</comment>
<proteinExistence type="inferred from homology"/>
<feature type="region of interest" description="Disordered" evidence="6">
    <location>
        <begin position="229"/>
        <end position="250"/>
    </location>
</feature>
<sequence length="282" mass="30213">MADKTKPEFFEDGEEDGVDADIPLQPSTGGGDTAVAGAGDSQQPSSKGKQIIKACISAIVGMGKRMLPIVRNMRSPAEFFRFSNFSKPKGISDAFARARTNLRFFASNYAIVMLAITMLNILFSLTAVFGIVLVLTLWYLLRTREPGPLRVSTYEFSSIQQHIILVIFSLITLSFTGAWSFVFFNAFCALSITFTHAMLYEPAAETMFQEPVDGSTSLHSAFFAGLSSREEGSGSEAGAEGDVEKGESGGNGANMAANMIGNALKGVEVDAIASRVSGLLKL</sequence>
<organism evidence="7">
    <name type="scientific">Palpitomonas bilix</name>
    <dbReference type="NCBI Taxonomy" id="652834"/>
    <lineage>
        <taxon>Eukaryota</taxon>
        <taxon>Eukaryota incertae sedis</taxon>
    </lineage>
</organism>
<protein>
    <recommendedName>
        <fullName evidence="5">PRA1 family protein</fullName>
    </recommendedName>
</protein>
<dbReference type="Pfam" id="PF03208">
    <property type="entry name" value="PRA1"/>
    <property type="match status" value="1"/>
</dbReference>
<evidence type="ECO:0000256" key="3">
    <source>
        <dbReference type="ARBA" id="ARBA00022989"/>
    </source>
</evidence>
<reference evidence="7" key="1">
    <citation type="submission" date="2021-01" db="EMBL/GenBank/DDBJ databases">
        <authorList>
            <person name="Corre E."/>
            <person name="Pelletier E."/>
            <person name="Niang G."/>
            <person name="Scheremetjew M."/>
            <person name="Finn R."/>
            <person name="Kale V."/>
            <person name="Holt S."/>
            <person name="Cochrane G."/>
            <person name="Meng A."/>
            <person name="Brown T."/>
            <person name="Cohen L."/>
        </authorList>
    </citation>
    <scope>NUCLEOTIDE SEQUENCE</scope>
    <source>
        <strain evidence="7">NIES-2562</strain>
    </source>
</reference>
<dbReference type="GO" id="GO:0016020">
    <property type="term" value="C:membrane"/>
    <property type="evidence" value="ECO:0007669"/>
    <property type="project" value="UniProtKB-SubCell"/>
</dbReference>
<evidence type="ECO:0000256" key="6">
    <source>
        <dbReference type="SAM" id="MobiDB-lite"/>
    </source>
</evidence>
<dbReference type="EMBL" id="HBIB01027988">
    <property type="protein sequence ID" value="CAE0255943.1"/>
    <property type="molecule type" value="Transcribed_RNA"/>
</dbReference>
<comment type="subcellular location">
    <subcellularLocation>
        <location evidence="1 5">Membrane</location>
        <topology evidence="1 5">Multi-pass membrane protein</topology>
    </subcellularLocation>
</comment>
<dbReference type="InterPro" id="IPR004895">
    <property type="entry name" value="Prenylated_rab_accept_PRA1"/>
</dbReference>
<evidence type="ECO:0000256" key="4">
    <source>
        <dbReference type="ARBA" id="ARBA00023136"/>
    </source>
</evidence>
<feature type="transmembrane region" description="Helical" evidence="5">
    <location>
        <begin position="109"/>
        <end position="141"/>
    </location>
</feature>
<feature type="compositionally biased region" description="Acidic residues" evidence="6">
    <location>
        <begin position="10"/>
        <end position="19"/>
    </location>
</feature>
<dbReference type="PANTHER" id="PTHR19317:SF0">
    <property type="entry name" value="PRENYLATED RAB ACCEPTOR PROTEIN 1"/>
    <property type="match status" value="1"/>
</dbReference>
<gene>
    <name evidence="7" type="ORF">PBIL07802_LOCUS18197</name>
</gene>
<dbReference type="PANTHER" id="PTHR19317">
    <property type="entry name" value="PRENYLATED RAB ACCEPTOR 1-RELATED"/>
    <property type="match status" value="1"/>
</dbReference>
<keyword evidence="2 5" id="KW-0812">Transmembrane</keyword>
<evidence type="ECO:0000256" key="5">
    <source>
        <dbReference type="RuleBase" id="RU363107"/>
    </source>
</evidence>
<keyword evidence="3 5" id="KW-1133">Transmembrane helix</keyword>
<accession>A0A7S3DF85</accession>
<evidence type="ECO:0000256" key="2">
    <source>
        <dbReference type="ARBA" id="ARBA00022692"/>
    </source>
</evidence>